<dbReference type="RefSeq" id="WP_027275107.1">
    <property type="nucleotide sequence ID" value="NZ_BRLH01000011.1"/>
</dbReference>
<dbReference type="SMART" id="SM00966">
    <property type="entry name" value="SpoVT_AbrB"/>
    <property type="match status" value="1"/>
</dbReference>
<sequence>MAITRLRQQGGAVILTIPSDVIAKTGWSVGTEVNVTIEKEGISVVPTKRIPRGRKSVSQLLAEIDAAELEQLNRSVDDINNLTAVGKEVY</sequence>
<dbReference type="InterPro" id="IPR037914">
    <property type="entry name" value="SpoVT-AbrB_sf"/>
</dbReference>
<comment type="caution">
    <text evidence="2">The sequence shown here is derived from an EMBL/GenBank/DDBJ whole genome shotgun (WGS) entry which is preliminary data.</text>
</comment>
<dbReference type="InterPro" id="IPR007159">
    <property type="entry name" value="SpoVT-AbrB_dom"/>
</dbReference>
<evidence type="ECO:0000313" key="2">
    <source>
        <dbReference type="EMBL" id="GKX57115.1"/>
    </source>
</evidence>
<accession>A0AAV5N555</accession>
<proteinExistence type="predicted"/>
<protein>
    <recommendedName>
        <fullName evidence="1">SpoVT-AbrB domain-containing protein</fullName>
    </recommendedName>
</protein>
<dbReference type="GO" id="GO:0003677">
    <property type="term" value="F:DNA binding"/>
    <property type="evidence" value="ECO:0007669"/>
    <property type="project" value="InterPro"/>
</dbReference>
<feature type="domain" description="SpoVT-AbrB" evidence="1">
    <location>
        <begin position="7"/>
        <end position="52"/>
    </location>
</feature>
<dbReference type="EMBL" id="BRLH01000011">
    <property type="protein sequence ID" value="GKX57115.1"/>
    <property type="molecule type" value="Genomic_DNA"/>
</dbReference>
<dbReference type="Gene3D" id="2.10.260.10">
    <property type="match status" value="1"/>
</dbReference>
<name>A0AAV5N555_9GAMM</name>
<reference evidence="2" key="1">
    <citation type="submission" date="2022-06" db="EMBL/GenBank/DDBJ databases">
        <title>Draft genome sequences of Leminorella grimontii str. JCM5902.</title>
        <authorList>
            <person name="Wakabayashi Y."/>
            <person name="Kojima K."/>
        </authorList>
    </citation>
    <scope>NUCLEOTIDE SEQUENCE</scope>
    <source>
        <strain evidence="2">JCM 5902</strain>
    </source>
</reference>
<dbReference type="Proteomes" id="UP001058124">
    <property type="component" value="Unassembled WGS sequence"/>
</dbReference>
<organism evidence="2 3">
    <name type="scientific">Leminorella grimontii</name>
    <dbReference type="NCBI Taxonomy" id="82981"/>
    <lineage>
        <taxon>Bacteria</taxon>
        <taxon>Pseudomonadati</taxon>
        <taxon>Pseudomonadota</taxon>
        <taxon>Gammaproteobacteria</taxon>
        <taxon>Enterobacterales</taxon>
        <taxon>Budviciaceae</taxon>
        <taxon>Leminorella</taxon>
    </lineage>
</organism>
<dbReference type="SUPFAM" id="SSF89447">
    <property type="entry name" value="AbrB/MazE/MraZ-like"/>
    <property type="match status" value="1"/>
</dbReference>
<dbReference type="AlphaFoldDB" id="A0AAV5N555"/>
<gene>
    <name evidence="2" type="ORF">SOASR030_32270</name>
</gene>
<evidence type="ECO:0000259" key="1">
    <source>
        <dbReference type="SMART" id="SM00966"/>
    </source>
</evidence>
<evidence type="ECO:0000313" key="3">
    <source>
        <dbReference type="Proteomes" id="UP001058124"/>
    </source>
</evidence>
<keyword evidence="3" id="KW-1185">Reference proteome</keyword>